<protein>
    <recommendedName>
        <fullName evidence="4">AA1-like domain-containing protein</fullName>
    </recommendedName>
</protein>
<feature type="chain" id="PRO_5025598767" description="AA1-like domain-containing protein" evidence="1">
    <location>
        <begin position="18"/>
        <end position="246"/>
    </location>
</feature>
<dbReference type="Proteomes" id="UP000799424">
    <property type="component" value="Unassembled WGS sequence"/>
</dbReference>
<evidence type="ECO:0000256" key="1">
    <source>
        <dbReference type="SAM" id="SignalP"/>
    </source>
</evidence>
<evidence type="ECO:0008006" key="4">
    <source>
        <dbReference type="Google" id="ProtNLM"/>
    </source>
</evidence>
<reference evidence="2" key="1">
    <citation type="journal article" date="2020" name="Stud. Mycol.">
        <title>101 Dothideomycetes genomes: a test case for predicting lifestyles and emergence of pathogens.</title>
        <authorList>
            <person name="Haridas S."/>
            <person name="Albert R."/>
            <person name="Binder M."/>
            <person name="Bloem J."/>
            <person name="Labutti K."/>
            <person name="Salamov A."/>
            <person name="Andreopoulos B."/>
            <person name="Baker S."/>
            <person name="Barry K."/>
            <person name="Bills G."/>
            <person name="Bluhm B."/>
            <person name="Cannon C."/>
            <person name="Castanera R."/>
            <person name="Culley D."/>
            <person name="Daum C."/>
            <person name="Ezra D."/>
            <person name="Gonzalez J."/>
            <person name="Henrissat B."/>
            <person name="Kuo A."/>
            <person name="Liang C."/>
            <person name="Lipzen A."/>
            <person name="Lutzoni F."/>
            <person name="Magnuson J."/>
            <person name="Mondo S."/>
            <person name="Nolan M."/>
            <person name="Ohm R."/>
            <person name="Pangilinan J."/>
            <person name="Park H.-J."/>
            <person name="Ramirez L."/>
            <person name="Alfaro M."/>
            <person name="Sun H."/>
            <person name="Tritt A."/>
            <person name="Yoshinaga Y."/>
            <person name="Zwiers L.-H."/>
            <person name="Turgeon B."/>
            <person name="Goodwin S."/>
            <person name="Spatafora J."/>
            <person name="Crous P."/>
            <person name="Grigoriev I."/>
        </authorList>
    </citation>
    <scope>NUCLEOTIDE SEQUENCE</scope>
    <source>
        <strain evidence="2">CBS 113818</strain>
    </source>
</reference>
<keyword evidence="3" id="KW-1185">Reference proteome</keyword>
<dbReference type="EMBL" id="MU006219">
    <property type="protein sequence ID" value="KAF2830289.1"/>
    <property type="molecule type" value="Genomic_DNA"/>
</dbReference>
<accession>A0A6A7AC59</accession>
<dbReference type="OrthoDB" id="3641682at2759"/>
<gene>
    <name evidence="2" type="ORF">CC86DRAFT_433967</name>
</gene>
<keyword evidence="1" id="KW-0732">Signal</keyword>
<evidence type="ECO:0000313" key="2">
    <source>
        <dbReference type="EMBL" id="KAF2830289.1"/>
    </source>
</evidence>
<proteinExistence type="predicted"/>
<dbReference type="AlphaFoldDB" id="A0A6A7AC59"/>
<organism evidence="2 3">
    <name type="scientific">Ophiobolus disseminans</name>
    <dbReference type="NCBI Taxonomy" id="1469910"/>
    <lineage>
        <taxon>Eukaryota</taxon>
        <taxon>Fungi</taxon>
        <taxon>Dikarya</taxon>
        <taxon>Ascomycota</taxon>
        <taxon>Pezizomycotina</taxon>
        <taxon>Dothideomycetes</taxon>
        <taxon>Pleosporomycetidae</taxon>
        <taxon>Pleosporales</taxon>
        <taxon>Pleosporineae</taxon>
        <taxon>Phaeosphaeriaceae</taxon>
        <taxon>Ophiobolus</taxon>
    </lineage>
</organism>
<name>A0A6A7AC59_9PLEO</name>
<sequence>MRSAFFALPTFVASAMAAEVFVTWRHEIPSGSTSLTIQSAEKTVLAEVCGSSIGSLDFSNVDQHGAGSFNVGDKKFSIQSQPQAGPVCTRIYNGDIAVVECTGVNLTFDIPAGVAKSADCFLHEHVKAAFLSLKSRSVDIDDATAHEQPEIPPFHSRILGSRQTTCVTNTDVSVMGDGNPHQNFLHKQISGATTSSCYRPDNGKVNQWIIKSPNEKNAGGGYYCVIGTCRSKGDQYWDNSGRAGGP</sequence>
<evidence type="ECO:0000313" key="3">
    <source>
        <dbReference type="Proteomes" id="UP000799424"/>
    </source>
</evidence>
<feature type="signal peptide" evidence="1">
    <location>
        <begin position="1"/>
        <end position="17"/>
    </location>
</feature>